<reference evidence="1 2" key="1">
    <citation type="submission" date="2020-08" db="EMBL/GenBank/DDBJ databases">
        <title>Genomic Encyclopedia of Type Strains, Phase IV (KMG-IV): sequencing the most valuable type-strain genomes for metagenomic binning, comparative biology and taxonomic classification.</title>
        <authorList>
            <person name="Goeker M."/>
        </authorList>
    </citation>
    <scope>NUCLEOTIDE SEQUENCE [LARGE SCALE GENOMIC DNA]</scope>
    <source>
        <strain evidence="1 2">DSM 4737</strain>
    </source>
</reference>
<sequence>MLEGPDITVANDLRGAHPIVQGWVKQDEDRRRAYRRDGLGTSGLEDLTSPLSRRRLRLTSAILKGLAAQGLTLGEDREWLTVGLGKDQVLFRLYGRNKIVQRPATKDELRWYPDRPTVRATVPAGDLILKIKDWLTIPTEYRELKVPLEQQLTTIVANLAAGVTEQAERRQARDREHERWLAAEAVRKKKAAHDKAASDLRDRLIAQAARRNEAEAIRAYVQAADASPAATGEDYAGWRAWALEQADAMDPLMDGSAPFERLPPIGDWDWRGW</sequence>
<evidence type="ECO:0000313" key="2">
    <source>
        <dbReference type="Proteomes" id="UP000545037"/>
    </source>
</evidence>
<gene>
    <name evidence="1" type="ORF">GGR13_003180</name>
</gene>
<proteinExistence type="predicted"/>
<dbReference type="Proteomes" id="UP000545037">
    <property type="component" value="Unassembled WGS sequence"/>
</dbReference>
<comment type="caution">
    <text evidence="1">The sequence shown here is derived from an EMBL/GenBank/DDBJ whole genome shotgun (WGS) entry which is preliminary data.</text>
</comment>
<dbReference type="RefSeq" id="WP_183214542.1">
    <property type="nucleotide sequence ID" value="NZ_JACHOR010000006.1"/>
</dbReference>
<dbReference type="EMBL" id="JACHOR010000006">
    <property type="protein sequence ID" value="MBB5747552.1"/>
    <property type="molecule type" value="Genomic_DNA"/>
</dbReference>
<protein>
    <submittedName>
        <fullName evidence="1">Uncharacterized protein</fullName>
    </submittedName>
</protein>
<keyword evidence="2" id="KW-1185">Reference proteome</keyword>
<dbReference type="AlphaFoldDB" id="A0A7W9FFL0"/>
<evidence type="ECO:0000313" key="1">
    <source>
        <dbReference type="EMBL" id="MBB5747552.1"/>
    </source>
</evidence>
<organism evidence="1 2">
    <name type="scientific">Brevundimonas variabilis</name>
    <dbReference type="NCBI Taxonomy" id="74312"/>
    <lineage>
        <taxon>Bacteria</taxon>
        <taxon>Pseudomonadati</taxon>
        <taxon>Pseudomonadota</taxon>
        <taxon>Alphaproteobacteria</taxon>
        <taxon>Caulobacterales</taxon>
        <taxon>Caulobacteraceae</taxon>
        <taxon>Brevundimonas</taxon>
    </lineage>
</organism>
<name>A0A7W9FFL0_9CAUL</name>
<accession>A0A7W9FFL0</accession>